<evidence type="ECO:0000313" key="4">
    <source>
        <dbReference type="Proteomes" id="UP001152759"/>
    </source>
</evidence>
<evidence type="ECO:0000313" key="3">
    <source>
        <dbReference type="EMBL" id="CAH0392162.1"/>
    </source>
</evidence>
<name>A0A9P0F7C1_BEMTA</name>
<dbReference type="GO" id="GO:0016747">
    <property type="term" value="F:acyltransferase activity, transferring groups other than amino-acyl groups"/>
    <property type="evidence" value="ECO:0007669"/>
    <property type="project" value="UniProtKB-ARBA"/>
</dbReference>
<keyword evidence="1" id="KW-0808">Transferase</keyword>
<dbReference type="Pfam" id="PF02458">
    <property type="entry name" value="Transferase"/>
    <property type="match status" value="1"/>
</dbReference>
<proteinExistence type="predicted"/>
<dbReference type="InterPro" id="IPR051504">
    <property type="entry name" value="Plant_metabolite_acyltrans"/>
</dbReference>
<keyword evidence="2" id="KW-0012">Acyltransferase</keyword>
<keyword evidence="4" id="KW-1185">Reference proteome</keyword>
<accession>A0A9P0F7C1</accession>
<evidence type="ECO:0000256" key="2">
    <source>
        <dbReference type="ARBA" id="ARBA00023315"/>
    </source>
</evidence>
<organism evidence="3 4">
    <name type="scientific">Bemisia tabaci</name>
    <name type="common">Sweetpotato whitefly</name>
    <name type="synonym">Aleurodes tabaci</name>
    <dbReference type="NCBI Taxonomy" id="7038"/>
    <lineage>
        <taxon>Eukaryota</taxon>
        <taxon>Metazoa</taxon>
        <taxon>Ecdysozoa</taxon>
        <taxon>Arthropoda</taxon>
        <taxon>Hexapoda</taxon>
        <taxon>Insecta</taxon>
        <taxon>Pterygota</taxon>
        <taxon>Neoptera</taxon>
        <taxon>Paraneoptera</taxon>
        <taxon>Hemiptera</taxon>
        <taxon>Sternorrhyncha</taxon>
        <taxon>Aleyrodoidea</taxon>
        <taxon>Aleyrodidae</taxon>
        <taxon>Aleyrodinae</taxon>
        <taxon>Bemisia</taxon>
    </lineage>
</organism>
<dbReference type="InterPro" id="IPR023213">
    <property type="entry name" value="CAT-like_dom_sf"/>
</dbReference>
<reference evidence="3" key="1">
    <citation type="submission" date="2021-12" db="EMBL/GenBank/DDBJ databases">
        <authorList>
            <person name="King R."/>
        </authorList>
    </citation>
    <scope>NUCLEOTIDE SEQUENCE</scope>
</reference>
<dbReference type="EMBL" id="OU963867">
    <property type="protein sequence ID" value="CAH0392162.1"/>
    <property type="molecule type" value="Genomic_DNA"/>
</dbReference>
<dbReference type="Proteomes" id="UP001152759">
    <property type="component" value="Chromosome 6"/>
</dbReference>
<sequence length="443" mass="49525">MVLSPAIEILEACQIHPDVDSKIESTLQDSIALSYFDLQYLQFPPTERLLFYEVRPPVFADAILSNLKRSLSLTLGYFRPIAGKLVWPSDSNEPFIQIDEDDSIPLTIAESNVDLDFFCSDTPRRATAYRPLIPDLQSSDRESGLMALQITIFPNHGFCIGVTYHHVAHDGKGLSLFLKSWANICKNRCTDSLPPELTPVYDRALIDDQYNIKELLLNNVSAYKNTSLKLREIDYEGYYRGQFTLSSSAIDGLREFVTQRQGYPCKMSTFVLACAHLWVCLVKTHKLFDKRVYFVCAADLRSRLQFPVPATYFGNCVFPCIASAAGNDLMGEDGLILAMEAISEALKGLGVDPVPGDVKKLSLRPDLFQEMRVLSLAGSPQLRLYDTDFGWGRPRKVKVVSISRNGEISLAESHDGSRGMEIGLMMTEEKLGVFSSLFADGIK</sequence>
<dbReference type="PANTHER" id="PTHR31625">
    <property type="match status" value="1"/>
</dbReference>
<dbReference type="AlphaFoldDB" id="A0A9P0F7C1"/>
<protein>
    <submittedName>
        <fullName evidence="3">Uncharacterized protein</fullName>
    </submittedName>
</protein>
<dbReference type="SMR" id="A0A9P0F7C1"/>
<gene>
    <name evidence="3" type="ORF">BEMITA_LOCUS10708</name>
</gene>
<evidence type="ECO:0000256" key="1">
    <source>
        <dbReference type="ARBA" id="ARBA00022679"/>
    </source>
</evidence>
<dbReference type="Gene3D" id="3.30.559.10">
    <property type="entry name" value="Chloramphenicol acetyltransferase-like domain"/>
    <property type="match status" value="2"/>
</dbReference>